<evidence type="ECO:0000313" key="3">
    <source>
        <dbReference type="EMBL" id="QIS12953.1"/>
    </source>
</evidence>
<dbReference type="InterPro" id="IPR023214">
    <property type="entry name" value="HAD_sf"/>
</dbReference>
<dbReference type="KEGG" id="nah:F5544_25495"/>
<dbReference type="Proteomes" id="UP000503540">
    <property type="component" value="Chromosome"/>
</dbReference>
<dbReference type="PANTHER" id="PTHR31284">
    <property type="entry name" value="ACID PHOSPHATASE-LIKE PROTEIN"/>
    <property type="match status" value="1"/>
</dbReference>
<dbReference type="PANTHER" id="PTHR31284:SF10">
    <property type="entry name" value="ACID PHOSPHATASE-LIKE PROTEIN"/>
    <property type="match status" value="1"/>
</dbReference>
<keyword evidence="1 2" id="KW-0732">Signal</keyword>
<organism evidence="3 4">
    <name type="scientific">Nocardia arthritidis</name>
    <dbReference type="NCBI Taxonomy" id="228602"/>
    <lineage>
        <taxon>Bacteria</taxon>
        <taxon>Bacillati</taxon>
        <taxon>Actinomycetota</taxon>
        <taxon>Actinomycetes</taxon>
        <taxon>Mycobacteriales</taxon>
        <taxon>Nocardiaceae</taxon>
        <taxon>Nocardia</taxon>
    </lineage>
</organism>
<dbReference type="InterPro" id="IPR005519">
    <property type="entry name" value="Acid_phosphat_B-like"/>
</dbReference>
<evidence type="ECO:0000313" key="4">
    <source>
        <dbReference type="Proteomes" id="UP000503540"/>
    </source>
</evidence>
<sequence>MSLPHYSLGPMNTTTRTTLAAVIATAGLALPAQQAQAAEPLPSKAQWLADVAAVMRDGKPYLDERGAGGGNKLAIVLDIDNTALQSHYDPGKATPPVLEFARYAKSLGFSVLFASYRPEAESARYAVRTAGYPVDDMCVRAPADSGKAATKQRCRRQYTDAGYTITANVGNRDTDFVGGDYEKAFKLPDYDNQLS</sequence>
<feature type="signal peptide" evidence="2">
    <location>
        <begin position="1"/>
        <end position="37"/>
    </location>
</feature>
<dbReference type="EMBL" id="CP046172">
    <property type="protein sequence ID" value="QIS12953.1"/>
    <property type="molecule type" value="Genomic_DNA"/>
</dbReference>
<keyword evidence="4" id="KW-1185">Reference proteome</keyword>
<evidence type="ECO:0000256" key="1">
    <source>
        <dbReference type="ARBA" id="ARBA00022729"/>
    </source>
</evidence>
<reference evidence="3 4" key="1">
    <citation type="journal article" date="2019" name="ACS Chem. Biol.">
        <title>Identification and Mobilization of a Cryptic Antibiotic Biosynthesis Gene Locus from a Human-Pathogenic Nocardia Isolate.</title>
        <authorList>
            <person name="Herisse M."/>
            <person name="Ishida K."/>
            <person name="Porter J.L."/>
            <person name="Howden B."/>
            <person name="Hertweck C."/>
            <person name="Stinear T.P."/>
            <person name="Pidot S.J."/>
        </authorList>
    </citation>
    <scope>NUCLEOTIDE SEQUENCE [LARGE SCALE GENOMIC DNA]</scope>
    <source>
        <strain evidence="3 4">AUSMDU00012717</strain>
    </source>
</reference>
<proteinExistence type="predicted"/>
<protein>
    <submittedName>
        <fullName evidence="3">Acid phosphatase</fullName>
    </submittedName>
</protein>
<dbReference type="InterPro" id="IPR036412">
    <property type="entry name" value="HAD-like_sf"/>
</dbReference>
<dbReference type="Pfam" id="PF03767">
    <property type="entry name" value="Acid_phosphat_B"/>
    <property type="match status" value="1"/>
</dbReference>
<accession>A0A6G9YJ33</accession>
<evidence type="ECO:0000256" key="2">
    <source>
        <dbReference type="SAM" id="SignalP"/>
    </source>
</evidence>
<dbReference type="AlphaFoldDB" id="A0A6G9YJ33"/>
<gene>
    <name evidence="3" type="ORF">F5544_25495</name>
</gene>
<dbReference type="Gene3D" id="3.40.50.1000">
    <property type="entry name" value="HAD superfamily/HAD-like"/>
    <property type="match status" value="1"/>
</dbReference>
<feature type="chain" id="PRO_5026261078" evidence="2">
    <location>
        <begin position="38"/>
        <end position="195"/>
    </location>
</feature>
<dbReference type="SUPFAM" id="SSF56784">
    <property type="entry name" value="HAD-like"/>
    <property type="match status" value="1"/>
</dbReference>
<name>A0A6G9YJ33_9NOCA</name>